<gene>
    <name evidence="4" type="ORF">MI149_14875</name>
</gene>
<sequence length="253" mass="27524">MSGPQGSEPNPWQAQPGQGQDQPASGSEQQPTGSETPAWQQPSGEQPPAWQPPAYTPQQYPQYGQQPGQQYPQQPYQQPTEYNPGTYGQPGQPQQYPQYGQPQYGQYPQTGQYPQQPGQYPGDPNQPGQYAPYPQPGDDAAKKSSAVLFTVIGVLAAIVVAVVLVLGFWKPGFFVTTKLDIGKAQQGVQNILTDETNGYGAKNVKDVKCNNGQNPTVKKGDTFTCEVSIDGTKRQVTVTFQDDKGTYEVGRPK</sequence>
<feature type="domain" description="DUF4333" evidence="3">
    <location>
        <begin position="163"/>
        <end position="245"/>
    </location>
</feature>
<feature type="transmembrane region" description="Helical" evidence="2">
    <location>
        <begin position="146"/>
        <end position="169"/>
    </location>
</feature>
<dbReference type="Proteomes" id="UP001055337">
    <property type="component" value="Chromosome"/>
</dbReference>
<evidence type="ECO:0000256" key="1">
    <source>
        <dbReference type="SAM" id="MobiDB-lite"/>
    </source>
</evidence>
<evidence type="ECO:0000256" key="2">
    <source>
        <dbReference type="SAM" id="Phobius"/>
    </source>
</evidence>
<keyword evidence="2" id="KW-1133">Transmembrane helix</keyword>
<protein>
    <submittedName>
        <fullName evidence="4">DUF4333 domain-containing protein</fullName>
    </submittedName>
</protein>
<keyword evidence="2" id="KW-0812">Transmembrane</keyword>
<evidence type="ECO:0000313" key="4">
    <source>
        <dbReference type="EMBL" id="ULN39072.1"/>
    </source>
</evidence>
<keyword evidence="2" id="KW-0472">Membrane</keyword>
<evidence type="ECO:0000259" key="3">
    <source>
        <dbReference type="Pfam" id="PF14230"/>
    </source>
</evidence>
<feature type="compositionally biased region" description="Polar residues" evidence="1">
    <location>
        <begin position="1"/>
        <end position="12"/>
    </location>
</feature>
<organism evidence="4 5">
    <name type="scientific">Mycolicibacterium crocinum</name>
    <dbReference type="NCBI Taxonomy" id="388459"/>
    <lineage>
        <taxon>Bacteria</taxon>
        <taxon>Bacillati</taxon>
        <taxon>Actinomycetota</taxon>
        <taxon>Actinomycetes</taxon>
        <taxon>Mycobacteriales</taxon>
        <taxon>Mycobacteriaceae</taxon>
        <taxon>Mycolicibacterium</taxon>
    </lineage>
</organism>
<accession>A0ABY3TJE8</accession>
<evidence type="ECO:0000313" key="5">
    <source>
        <dbReference type="Proteomes" id="UP001055337"/>
    </source>
</evidence>
<dbReference type="InterPro" id="IPR025637">
    <property type="entry name" value="DUF4333"/>
</dbReference>
<reference evidence="4" key="1">
    <citation type="submission" date="2022-08" db="EMBL/GenBank/DDBJ databases">
        <title>Whole genome sequencing of non-tuberculosis mycobacteria type-strains.</title>
        <authorList>
            <person name="Igarashi Y."/>
            <person name="Osugi A."/>
            <person name="Mitarai S."/>
        </authorList>
    </citation>
    <scope>NUCLEOTIDE SEQUENCE</scope>
    <source>
        <strain evidence="4">JCM 16369</strain>
    </source>
</reference>
<feature type="compositionally biased region" description="Low complexity" evidence="1">
    <location>
        <begin position="13"/>
        <end position="27"/>
    </location>
</feature>
<dbReference type="EMBL" id="CP092362">
    <property type="protein sequence ID" value="ULN39072.1"/>
    <property type="molecule type" value="Genomic_DNA"/>
</dbReference>
<feature type="compositionally biased region" description="Low complexity" evidence="1">
    <location>
        <begin position="56"/>
        <end position="132"/>
    </location>
</feature>
<dbReference type="RefSeq" id="WP_240176077.1">
    <property type="nucleotide sequence ID" value="NZ_CP092362.2"/>
</dbReference>
<feature type="compositionally biased region" description="Polar residues" evidence="1">
    <location>
        <begin position="28"/>
        <end position="44"/>
    </location>
</feature>
<name>A0ABY3TJE8_9MYCO</name>
<feature type="region of interest" description="Disordered" evidence="1">
    <location>
        <begin position="1"/>
        <end position="139"/>
    </location>
</feature>
<proteinExistence type="predicted"/>
<keyword evidence="5" id="KW-1185">Reference proteome</keyword>
<dbReference type="Pfam" id="PF14230">
    <property type="entry name" value="DUF4333"/>
    <property type="match status" value="1"/>
</dbReference>